<feature type="transmembrane region" description="Helical" evidence="1">
    <location>
        <begin position="6"/>
        <end position="23"/>
    </location>
</feature>
<sequence>MVNKKILSGIILLMLAGLAVYFWNNYQITVTERPDKPIRLPSQISGQCGIENCHGLDITCGPEVPEACTAMYAAGDNCRQFASCRKTGNSCQVVLSPEFNDCKSCVEKCERESKDSQIDFFQCESKCTSTEQ</sequence>
<keyword evidence="1" id="KW-0472">Membrane</keyword>
<evidence type="ECO:0000313" key="3">
    <source>
        <dbReference type="Proteomes" id="UP000178448"/>
    </source>
</evidence>
<name>A0A1F5YR03_9BACT</name>
<dbReference type="STRING" id="1798374.A2Z33_05200"/>
<evidence type="ECO:0000256" key="1">
    <source>
        <dbReference type="SAM" id="Phobius"/>
    </source>
</evidence>
<proteinExistence type="predicted"/>
<dbReference type="EMBL" id="MFJD01000008">
    <property type="protein sequence ID" value="OGG02427.1"/>
    <property type="molecule type" value="Genomic_DNA"/>
</dbReference>
<dbReference type="Proteomes" id="UP000178448">
    <property type="component" value="Unassembled WGS sequence"/>
</dbReference>
<comment type="caution">
    <text evidence="2">The sequence shown here is derived from an EMBL/GenBank/DDBJ whole genome shotgun (WGS) entry which is preliminary data.</text>
</comment>
<dbReference type="AlphaFoldDB" id="A0A1F5YR03"/>
<keyword evidence="1" id="KW-0812">Transmembrane</keyword>
<evidence type="ECO:0000313" key="2">
    <source>
        <dbReference type="EMBL" id="OGG02427.1"/>
    </source>
</evidence>
<reference evidence="2 3" key="1">
    <citation type="journal article" date="2016" name="Nat. Commun.">
        <title>Thousands of microbial genomes shed light on interconnected biogeochemical processes in an aquifer system.</title>
        <authorList>
            <person name="Anantharaman K."/>
            <person name="Brown C.T."/>
            <person name="Hug L.A."/>
            <person name="Sharon I."/>
            <person name="Castelle C.J."/>
            <person name="Probst A.J."/>
            <person name="Thomas B.C."/>
            <person name="Singh A."/>
            <person name="Wilkins M.J."/>
            <person name="Karaoz U."/>
            <person name="Brodie E.L."/>
            <person name="Williams K.H."/>
            <person name="Hubbard S.S."/>
            <person name="Banfield J.F."/>
        </authorList>
    </citation>
    <scope>NUCLEOTIDE SEQUENCE [LARGE SCALE GENOMIC DNA]</scope>
</reference>
<accession>A0A1F5YR03</accession>
<protein>
    <submittedName>
        <fullName evidence="2">Uncharacterized protein</fullName>
    </submittedName>
</protein>
<gene>
    <name evidence="2" type="ORF">A2Z33_05200</name>
</gene>
<keyword evidence="1" id="KW-1133">Transmembrane helix</keyword>
<organism evidence="2 3">
    <name type="scientific">Candidatus Gottesmanbacteria bacterium RBG_16_52_11</name>
    <dbReference type="NCBI Taxonomy" id="1798374"/>
    <lineage>
        <taxon>Bacteria</taxon>
        <taxon>Candidatus Gottesmaniibacteriota</taxon>
    </lineage>
</organism>